<keyword evidence="3" id="KW-1185">Reference proteome</keyword>
<proteinExistence type="predicted"/>
<sequence length="89" mass="9361">MYRYSIIIALLTAVATIQAAPLNLFSHPRDGLLGDENTSDMTSTKRSEESSINGDIGVGLIARDDEGLVGPFDVDGILPVDVGGSIVDI</sequence>
<reference evidence="2 3" key="1">
    <citation type="submission" date="2016-10" db="EMBL/GenBank/DDBJ databases">
        <title>Genome sequence of the ascomycete fungus Penicillium subrubescens.</title>
        <authorList>
            <person name="De Vries R.P."/>
            <person name="Peng M."/>
            <person name="Dilokpimol A."/>
            <person name="Hilden K."/>
            <person name="Makela M.R."/>
            <person name="Grigoriev I."/>
            <person name="Riley R."/>
            <person name="Granchi Z."/>
        </authorList>
    </citation>
    <scope>NUCLEOTIDE SEQUENCE [LARGE SCALE GENOMIC DNA]</scope>
    <source>
        <strain evidence="2 3">CBS 132785</strain>
    </source>
</reference>
<feature type="signal peptide" evidence="1">
    <location>
        <begin position="1"/>
        <end position="19"/>
    </location>
</feature>
<evidence type="ECO:0000313" key="2">
    <source>
        <dbReference type="EMBL" id="OKO89682.1"/>
    </source>
</evidence>
<evidence type="ECO:0000256" key="1">
    <source>
        <dbReference type="SAM" id="SignalP"/>
    </source>
</evidence>
<keyword evidence="1" id="KW-0732">Signal</keyword>
<feature type="chain" id="PRO_5012682675" evidence="1">
    <location>
        <begin position="20"/>
        <end position="89"/>
    </location>
</feature>
<dbReference type="AlphaFoldDB" id="A0A1Q5SNY1"/>
<protein>
    <submittedName>
        <fullName evidence="2">Uncharacterized protein</fullName>
    </submittedName>
</protein>
<dbReference type="OrthoDB" id="10471712at2759"/>
<dbReference type="Proteomes" id="UP000186955">
    <property type="component" value="Unassembled WGS sequence"/>
</dbReference>
<name>A0A1Q5SNY1_9EURO</name>
<gene>
    <name evidence="2" type="ORF">PENSUB_13748</name>
</gene>
<dbReference type="EMBL" id="MNBE01000773">
    <property type="protein sequence ID" value="OKO89682.1"/>
    <property type="molecule type" value="Genomic_DNA"/>
</dbReference>
<evidence type="ECO:0000313" key="3">
    <source>
        <dbReference type="Proteomes" id="UP000186955"/>
    </source>
</evidence>
<comment type="caution">
    <text evidence="2">The sequence shown here is derived from an EMBL/GenBank/DDBJ whole genome shotgun (WGS) entry which is preliminary data.</text>
</comment>
<organism evidence="2 3">
    <name type="scientific">Penicillium subrubescens</name>
    <dbReference type="NCBI Taxonomy" id="1316194"/>
    <lineage>
        <taxon>Eukaryota</taxon>
        <taxon>Fungi</taxon>
        <taxon>Dikarya</taxon>
        <taxon>Ascomycota</taxon>
        <taxon>Pezizomycotina</taxon>
        <taxon>Eurotiomycetes</taxon>
        <taxon>Eurotiomycetidae</taxon>
        <taxon>Eurotiales</taxon>
        <taxon>Aspergillaceae</taxon>
        <taxon>Penicillium</taxon>
    </lineage>
</organism>
<accession>A0A1Q5SNY1</accession>